<organism evidence="5 6">
    <name type="scientific">Streptomyces anandii</name>
    <dbReference type="NCBI Taxonomy" id="285454"/>
    <lineage>
        <taxon>Bacteria</taxon>
        <taxon>Bacillati</taxon>
        <taxon>Actinomycetota</taxon>
        <taxon>Actinomycetes</taxon>
        <taxon>Kitasatosporales</taxon>
        <taxon>Streptomycetaceae</taxon>
        <taxon>Streptomyces</taxon>
    </lineage>
</organism>
<accession>A0ABW6H970</accession>
<dbReference type="InterPro" id="IPR036052">
    <property type="entry name" value="TrpB-like_PALP_sf"/>
</dbReference>
<evidence type="ECO:0000259" key="4">
    <source>
        <dbReference type="Pfam" id="PF00291"/>
    </source>
</evidence>
<comment type="cofactor">
    <cofactor evidence="1">
        <name>pyridoxal 5'-phosphate</name>
        <dbReference type="ChEBI" id="CHEBI:597326"/>
    </cofactor>
</comment>
<dbReference type="PANTHER" id="PTHR43780:SF2">
    <property type="entry name" value="1-AMINOCYCLOPROPANE-1-CARBOXYLATE DEAMINASE-RELATED"/>
    <property type="match status" value="1"/>
</dbReference>
<protein>
    <submittedName>
        <fullName evidence="5">1-aminocyclopropane-1-carboxylate deaminase/D-cysteine desulfhydrase</fullName>
    </submittedName>
</protein>
<evidence type="ECO:0000313" key="5">
    <source>
        <dbReference type="EMBL" id="MFE1753160.1"/>
    </source>
</evidence>
<keyword evidence="3" id="KW-0663">Pyridoxal phosphate</keyword>
<dbReference type="PANTHER" id="PTHR43780">
    <property type="entry name" value="1-AMINOCYCLOPROPANE-1-CARBOXYLATE DEAMINASE-RELATED"/>
    <property type="match status" value="1"/>
</dbReference>
<dbReference type="Gene3D" id="3.40.50.1100">
    <property type="match status" value="2"/>
</dbReference>
<dbReference type="EMBL" id="JBHYTS010000035">
    <property type="protein sequence ID" value="MFE1753160.1"/>
    <property type="molecule type" value="Genomic_DNA"/>
</dbReference>
<evidence type="ECO:0000256" key="3">
    <source>
        <dbReference type="ARBA" id="ARBA00022898"/>
    </source>
</evidence>
<evidence type="ECO:0000313" key="6">
    <source>
        <dbReference type="Proteomes" id="UP001599756"/>
    </source>
</evidence>
<dbReference type="PIRSF" id="PIRSF006278">
    <property type="entry name" value="ACCD_DCysDesulf"/>
    <property type="match status" value="1"/>
</dbReference>
<evidence type="ECO:0000256" key="2">
    <source>
        <dbReference type="ARBA" id="ARBA00008639"/>
    </source>
</evidence>
<dbReference type="Pfam" id="PF00291">
    <property type="entry name" value="PALP"/>
    <property type="match status" value="1"/>
</dbReference>
<sequence>MNRPLLHQRFPPLGDALPHLRLGQAPTPVRELTGLTCSVPVWCKDESGYGAGGWGGNKIRKLEWILPDVRRRGARTVLTVGGLGTNWGLAAALYGREQGLSTAVALIDQPMDEHVRAQLVRLRRSGAALHRTRTKRRTIAAVPWLLLRHTTVRGLPYVLPAGGSTAVGTLGYVEAALELAGQVESGEMPEPSHVVTAVGSGGTAAGLLLGLRLAGLRTRVVGVVVNDTLRLDAPVIVALAGRAEKLLRKRGADFPSAGLAPEDVTIVRDWLGPGYGHATAECERALSLAATTASLQLEPVYTAKALAALIALADDGRLAPGPVLFLNTYGPRRS</sequence>
<comment type="similarity">
    <text evidence="2">Belongs to the ACC deaminase/D-cysteine desulfhydrase family.</text>
</comment>
<reference evidence="5 6" key="1">
    <citation type="submission" date="2024-09" db="EMBL/GenBank/DDBJ databases">
        <title>The Natural Products Discovery Center: Release of the First 8490 Sequenced Strains for Exploring Actinobacteria Biosynthetic Diversity.</title>
        <authorList>
            <person name="Kalkreuter E."/>
            <person name="Kautsar S.A."/>
            <person name="Yang D."/>
            <person name="Bader C.D."/>
            <person name="Teijaro C.N."/>
            <person name="Fluegel L."/>
            <person name="Davis C.M."/>
            <person name="Simpson J.R."/>
            <person name="Lauterbach L."/>
            <person name="Steele A.D."/>
            <person name="Gui C."/>
            <person name="Meng S."/>
            <person name="Li G."/>
            <person name="Viehrig K."/>
            <person name="Ye F."/>
            <person name="Su P."/>
            <person name="Kiefer A.F."/>
            <person name="Nichols A."/>
            <person name="Cepeda A.J."/>
            <person name="Yan W."/>
            <person name="Fan B."/>
            <person name="Jiang Y."/>
            <person name="Adhikari A."/>
            <person name="Zheng C.-J."/>
            <person name="Schuster L."/>
            <person name="Cowan T.M."/>
            <person name="Smanski M.J."/>
            <person name="Chevrette M.G."/>
            <person name="De Carvalho L.P.S."/>
            <person name="Shen B."/>
        </authorList>
    </citation>
    <scope>NUCLEOTIDE SEQUENCE [LARGE SCALE GENOMIC DNA]</scope>
    <source>
        <strain evidence="5 6">NPDC059500</strain>
    </source>
</reference>
<evidence type="ECO:0000256" key="1">
    <source>
        <dbReference type="ARBA" id="ARBA00001933"/>
    </source>
</evidence>
<name>A0ABW6H970_9ACTN</name>
<gene>
    <name evidence="5" type="ORF">ACFW88_21900</name>
</gene>
<dbReference type="RefSeq" id="WP_381827039.1">
    <property type="nucleotide sequence ID" value="NZ_JBHYTS010000035.1"/>
</dbReference>
<feature type="domain" description="Tryptophan synthase beta chain-like PALP" evidence="4">
    <location>
        <begin position="21"/>
        <end position="328"/>
    </location>
</feature>
<comment type="caution">
    <text evidence="5">The sequence shown here is derived from an EMBL/GenBank/DDBJ whole genome shotgun (WGS) entry which is preliminary data.</text>
</comment>
<keyword evidence="6" id="KW-1185">Reference proteome</keyword>
<dbReference type="SUPFAM" id="SSF53686">
    <property type="entry name" value="Tryptophan synthase beta subunit-like PLP-dependent enzymes"/>
    <property type="match status" value="1"/>
</dbReference>
<dbReference type="InterPro" id="IPR001926">
    <property type="entry name" value="TrpB-like_PALP"/>
</dbReference>
<dbReference type="InterPro" id="IPR027278">
    <property type="entry name" value="ACCD_DCysDesulf"/>
</dbReference>
<proteinExistence type="inferred from homology"/>
<dbReference type="Proteomes" id="UP001599756">
    <property type="component" value="Unassembled WGS sequence"/>
</dbReference>